<feature type="region of interest" description="Disordered" evidence="1">
    <location>
        <begin position="1"/>
        <end position="64"/>
    </location>
</feature>
<dbReference type="EMBL" id="CALNXK010000107">
    <property type="protein sequence ID" value="CAH3157404.1"/>
    <property type="molecule type" value="Genomic_DNA"/>
</dbReference>
<dbReference type="Proteomes" id="UP001159405">
    <property type="component" value="Unassembled WGS sequence"/>
</dbReference>
<evidence type="ECO:0000313" key="2">
    <source>
        <dbReference type="EMBL" id="CAH3157404.1"/>
    </source>
</evidence>
<feature type="compositionally biased region" description="Basic and acidic residues" evidence="1">
    <location>
        <begin position="1"/>
        <end position="18"/>
    </location>
</feature>
<reference evidence="2 3" key="1">
    <citation type="submission" date="2022-05" db="EMBL/GenBank/DDBJ databases">
        <authorList>
            <consortium name="Genoscope - CEA"/>
            <person name="William W."/>
        </authorList>
    </citation>
    <scope>NUCLEOTIDE SEQUENCE [LARGE SCALE GENOMIC DNA]</scope>
</reference>
<protein>
    <submittedName>
        <fullName evidence="2">Uncharacterized protein</fullName>
    </submittedName>
</protein>
<organism evidence="2 3">
    <name type="scientific">Porites lobata</name>
    <dbReference type="NCBI Taxonomy" id="104759"/>
    <lineage>
        <taxon>Eukaryota</taxon>
        <taxon>Metazoa</taxon>
        <taxon>Cnidaria</taxon>
        <taxon>Anthozoa</taxon>
        <taxon>Hexacorallia</taxon>
        <taxon>Scleractinia</taxon>
        <taxon>Fungiina</taxon>
        <taxon>Poritidae</taxon>
        <taxon>Porites</taxon>
    </lineage>
</organism>
<comment type="caution">
    <text evidence="2">The sequence shown here is derived from an EMBL/GenBank/DDBJ whole genome shotgun (WGS) entry which is preliminary data.</text>
</comment>
<accession>A0ABN8Q529</accession>
<proteinExistence type="predicted"/>
<name>A0ABN8Q529_9CNID</name>
<keyword evidence="3" id="KW-1185">Reference proteome</keyword>
<sequence length="137" mass="15305">MDPGHLHTDSDPKAYSADREEEPVDPGSQPDDTTEESENYPQKVFPVEEASQCTENGKPVHECTEETLEPRLVVYGTRSAWSTGNGHSQSHAERQVDEGIDRQAESLFFLTLLLFILLRNEAPAYSEELFANPADVL</sequence>
<gene>
    <name evidence="2" type="ORF">PLOB_00002245</name>
</gene>
<evidence type="ECO:0000256" key="1">
    <source>
        <dbReference type="SAM" id="MobiDB-lite"/>
    </source>
</evidence>
<evidence type="ECO:0000313" key="3">
    <source>
        <dbReference type="Proteomes" id="UP001159405"/>
    </source>
</evidence>